<dbReference type="InterPro" id="IPR023211">
    <property type="entry name" value="DNA_pol_palm_dom_sf"/>
</dbReference>
<dbReference type="InterPro" id="IPR006172">
    <property type="entry name" value="DNA-dir_DNA_pol_B"/>
</dbReference>
<dbReference type="InterPro" id="IPR043502">
    <property type="entry name" value="DNA/RNA_pol_sf"/>
</dbReference>
<dbReference type="AlphaFoldDB" id="A0A650AWH9"/>
<keyword evidence="7 10" id="KW-0238">DNA-binding</keyword>
<evidence type="ECO:0000313" key="13">
    <source>
        <dbReference type="EMBL" id="QGP74778.1"/>
    </source>
</evidence>
<proteinExistence type="inferred from homology"/>
<dbReference type="GO" id="GO:0003677">
    <property type="term" value="F:DNA binding"/>
    <property type="evidence" value="ECO:0007669"/>
    <property type="project" value="UniProtKB-KW"/>
</dbReference>
<name>A0A650AWH9_9AGAM</name>
<evidence type="ECO:0000256" key="9">
    <source>
        <dbReference type="ARBA" id="ARBA00049244"/>
    </source>
</evidence>
<keyword evidence="11" id="KW-0812">Transmembrane</keyword>
<keyword evidence="6 10" id="KW-0239">DNA-directed DNA polymerase</keyword>
<keyword evidence="5 10" id="KW-0235">DNA replication</keyword>
<dbReference type="PRINTS" id="PR00106">
    <property type="entry name" value="DNAPOLB"/>
</dbReference>
<evidence type="ECO:0000259" key="12">
    <source>
        <dbReference type="Pfam" id="PF03175"/>
    </source>
</evidence>
<evidence type="ECO:0000256" key="1">
    <source>
        <dbReference type="ARBA" id="ARBA00004173"/>
    </source>
</evidence>
<feature type="transmembrane region" description="Helical" evidence="11">
    <location>
        <begin position="155"/>
        <end position="175"/>
    </location>
</feature>
<dbReference type="PANTHER" id="PTHR33568:SF3">
    <property type="entry name" value="DNA-DIRECTED DNA POLYMERASE"/>
    <property type="match status" value="1"/>
</dbReference>
<comment type="subcellular location">
    <subcellularLocation>
        <location evidence="1">Mitochondrion</location>
    </subcellularLocation>
</comment>
<dbReference type="InterPro" id="IPR017964">
    <property type="entry name" value="DNA-dir_DNA_pol_B_CS"/>
</dbReference>
<comment type="catalytic activity">
    <reaction evidence="9 10">
        <text>DNA(n) + a 2'-deoxyribonucleoside 5'-triphosphate = DNA(n+1) + diphosphate</text>
        <dbReference type="Rhea" id="RHEA:22508"/>
        <dbReference type="Rhea" id="RHEA-COMP:17339"/>
        <dbReference type="Rhea" id="RHEA-COMP:17340"/>
        <dbReference type="ChEBI" id="CHEBI:33019"/>
        <dbReference type="ChEBI" id="CHEBI:61560"/>
        <dbReference type="ChEBI" id="CHEBI:173112"/>
        <dbReference type="EC" id="2.7.7.7"/>
    </reaction>
</comment>
<dbReference type="GO" id="GO:0000166">
    <property type="term" value="F:nucleotide binding"/>
    <property type="evidence" value="ECO:0007669"/>
    <property type="project" value="InterPro"/>
</dbReference>
<dbReference type="GO" id="GO:0005739">
    <property type="term" value="C:mitochondrion"/>
    <property type="evidence" value="ECO:0007669"/>
    <property type="project" value="UniProtKB-SubCell"/>
</dbReference>
<dbReference type="PANTHER" id="PTHR33568">
    <property type="entry name" value="DNA POLYMERASE"/>
    <property type="match status" value="1"/>
</dbReference>
<evidence type="ECO:0000256" key="3">
    <source>
        <dbReference type="ARBA" id="ARBA00022679"/>
    </source>
</evidence>
<evidence type="ECO:0000256" key="8">
    <source>
        <dbReference type="ARBA" id="ARBA00023128"/>
    </source>
</evidence>
<dbReference type="SUPFAM" id="SSF53098">
    <property type="entry name" value="Ribonuclease H-like"/>
    <property type="match status" value="1"/>
</dbReference>
<dbReference type="InterPro" id="IPR015833">
    <property type="entry name" value="DNA-dir_DNA_pol_B_mt_lin_plsmd"/>
</dbReference>
<sequence>MRYQNYLHFKLPITMNISENGKLIEQIGNKYIFQLATNNILVVKETDKVNYMRLFRKGELVLEYKDEISSDNTFIRYIYDQKFTFKDNKLVSTEILAANIWINIYNSAIKYEDKNSINITPFILNTQKRSFSTCSIEKDYLFPEWLENSKYAAELFILFEIFLILLMIIIFFVILPNNSNEITTLIASTNIIKLRRIKSQNVWNELILNFNNKIFTKSLFETKFNQFWNKIEDKFTENNHMFILFKIKYVNNEYATIGNLQRLNQNDKNWYINWIINNMEFKSEYYIETTIESLIFSYGFKQGKAPIKKSFTENIRYQEYQNNTIPISYNPFDYGKLTGKDQFDNYSQFILQNKEGNLINFKQFNKYNEITIFNKGEIILSFKDEYILDNKFVRIINNKKYYFENNQQILFMKENKVKFISKIPVSKNTNNNVLILDIETFIKDQILIPYVISIYDGKTANSFFYLDYKNVDDLVMSALKSIMIKKYNNYNIYIHNLAKFDIIFLLKYLIKLGSINPIIHNNKIISIDLNFGDNNKYQLHFKDSYLILLASLKKLSEYFSVNTPKSVFPIFFVNENNLNYKGNVPDIKYFGNKITQEEYDNYSKNFNSNWNLKIEAIKYCEIDCISLYQLIFKFNKLIFNLFKINIHKYPTLPSLAFAIFRSNFMMETVIPQLSGKIANDIRQGYTGGSVDMYIPKPLERAKIYVYDVNALYPFQMKSQPMPVGAPTYFKGNIWNLEENAFGFFYCKIIAPNNLNEPILQTHVKTNNGTRTIAPLGIWEDMLFSEEIKNAQKYGYKFEILWGYTFERKYIFVNYVSFLHNLRNQYPKSHPLNFIAKILLNSLYGRFGMDDNFPNINVIHKDYYNDFEIKFLELIIDKVEIGDYYLITIKSNIENESNANHNINIAIASSITAYSRIHMSQFKNNPDINLYYSDTDSIYTDSEIEDSFINNKVLGKLKLENICKRAVFLAAKLYCLEFENSELKIKVKGLKNTSDLKFNDFKNLCH</sequence>
<evidence type="ECO:0000256" key="2">
    <source>
        <dbReference type="ARBA" id="ARBA00005755"/>
    </source>
</evidence>
<dbReference type="Gene3D" id="3.90.1600.10">
    <property type="entry name" value="Palm domain of DNA polymerase"/>
    <property type="match status" value="2"/>
</dbReference>
<evidence type="ECO:0000256" key="4">
    <source>
        <dbReference type="ARBA" id="ARBA00022695"/>
    </source>
</evidence>
<organism evidence="13">
    <name type="scientific">Russula griseocarnosa</name>
    <dbReference type="NCBI Taxonomy" id="466936"/>
    <lineage>
        <taxon>Eukaryota</taxon>
        <taxon>Fungi</taxon>
        <taxon>Dikarya</taxon>
        <taxon>Basidiomycota</taxon>
        <taxon>Agaricomycotina</taxon>
        <taxon>Agaricomycetes</taxon>
        <taxon>Russulales</taxon>
        <taxon>Russulaceae</taxon>
        <taxon>Russula</taxon>
    </lineage>
</organism>
<dbReference type="InterPro" id="IPR012337">
    <property type="entry name" value="RNaseH-like_sf"/>
</dbReference>
<dbReference type="EMBL" id="MN427435">
    <property type="protein sequence ID" value="QGP74778.1"/>
    <property type="molecule type" value="Genomic_DNA"/>
</dbReference>
<dbReference type="PIRSF" id="PIRSF006517">
    <property type="entry name" value="DPol_mt_plasmid"/>
    <property type="match status" value="1"/>
</dbReference>
<evidence type="ECO:0000256" key="7">
    <source>
        <dbReference type="ARBA" id="ARBA00023125"/>
    </source>
</evidence>
<gene>
    <name evidence="13" type="primary">orf1005</name>
</gene>
<keyword evidence="11" id="KW-0472">Membrane</keyword>
<protein>
    <recommendedName>
        <fullName evidence="10">DNA polymerase</fullName>
        <ecNumber evidence="10">2.7.7.7</ecNumber>
    </recommendedName>
</protein>
<dbReference type="Gene3D" id="1.10.287.690">
    <property type="entry name" value="Helix hairpin bin"/>
    <property type="match status" value="1"/>
</dbReference>
<dbReference type="InterPro" id="IPR036397">
    <property type="entry name" value="RNaseH_sf"/>
</dbReference>
<dbReference type="GO" id="GO:0006260">
    <property type="term" value="P:DNA replication"/>
    <property type="evidence" value="ECO:0007669"/>
    <property type="project" value="UniProtKB-KW"/>
</dbReference>
<dbReference type="PROSITE" id="PS00116">
    <property type="entry name" value="DNA_POLYMERASE_B"/>
    <property type="match status" value="1"/>
</dbReference>
<dbReference type="SMART" id="SM00486">
    <property type="entry name" value="POLBc"/>
    <property type="match status" value="1"/>
</dbReference>
<evidence type="ECO:0000256" key="6">
    <source>
        <dbReference type="ARBA" id="ARBA00022932"/>
    </source>
</evidence>
<keyword evidence="4 10" id="KW-0548">Nucleotidyltransferase</keyword>
<dbReference type="GO" id="GO:0003887">
    <property type="term" value="F:DNA-directed DNA polymerase activity"/>
    <property type="evidence" value="ECO:0007669"/>
    <property type="project" value="UniProtKB-KW"/>
</dbReference>
<reference evidence="13" key="1">
    <citation type="submission" date="2019-09" db="EMBL/GenBank/DDBJ databases">
        <title>The complete mitochondrial genome of a wild edible mushroom, Russula griseocarnosa.</title>
        <authorList>
            <person name="Yu F."/>
        </authorList>
    </citation>
    <scope>NUCLEOTIDE SEQUENCE</scope>
</reference>
<keyword evidence="3 10" id="KW-0808">Transferase</keyword>
<evidence type="ECO:0000256" key="5">
    <source>
        <dbReference type="ARBA" id="ARBA00022705"/>
    </source>
</evidence>
<evidence type="ECO:0000256" key="11">
    <source>
        <dbReference type="SAM" id="Phobius"/>
    </source>
</evidence>
<dbReference type="EC" id="2.7.7.7" evidence="10"/>
<feature type="domain" description="DNA-directed DNA polymerase family B mitochondria/virus" evidence="12">
    <location>
        <begin position="483"/>
        <end position="925"/>
    </location>
</feature>
<dbReference type="SUPFAM" id="SSF56672">
    <property type="entry name" value="DNA/RNA polymerases"/>
    <property type="match status" value="1"/>
</dbReference>
<keyword evidence="11" id="KW-1133">Transmembrane helix</keyword>
<keyword evidence="8 13" id="KW-0496">Mitochondrion</keyword>
<comment type="similarity">
    <text evidence="2 10">Belongs to the DNA polymerase type-B family.</text>
</comment>
<geneLocation type="mitochondrion" evidence="13"/>
<dbReference type="Pfam" id="PF03175">
    <property type="entry name" value="DNA_pol_B_2"/>
    <property type="match status" value="1"/>
</dbReference>
<dbReference type="InterPro" id="IPR004868">
    <property type="entry name" value="DNA-dir_DNA_pol_B_mt/vir"/>
</dbReference>
<evidence type="ECO:0000256" key="10">
    <source>
        <dbReference type="RuleBase" id="RU000442"/>
    </source>
</evidence>
<dbReference type="Gene3D" id="3.30.420.10">
    <property type="entry name" value="Ribonuclease H-like superfamily/Ribonuclease H"/>
    <property type="match status" value="1"/>
</dbReference>
<accession>A0A650AWH9</accession>